<sequence length="716" mass="76371">MARQAPQPSRYMGGEDFSDALDGVYGDAEDLGDEGNNEIAADAPDVPPSSLVPPEPSRIKIPPPGAPAERYRLVMMNYQVENGELRELITRLFAENQLLRAQLNRPAERTSVQSGSSVRQPAGWTPEWNNYTRQYLLFVAPWPCQGAFGMAARPPIDPQSMARYADDRTMRAAEAAELYDLIPRKYHPVLSRTDSGFVNMFRKKVQGARSNLLATLITHAGQVFDMPASLFNRNASSSRESDLDIQRLIRDADGKYGPFARVLFPAGEDKIEMKHIFLSVYLVRILLLMLFGPQSLGSSASGTTMGQAPIGKKWKVKQLTPGLLALACLFLIYILSADTALHQNKPGDKTSIDYAALFELLKRVYIGLSPERKYKVDSYFAQHVFHNTLPAPLSETSPSFSIEDGLLAINEPSLVLDGEPDLDLDDGLSISSDGEPHGDEHANPASEHPARTSSSISSRSVHASSRATAPQLPPPPIVHAPSRATAGAAPQLPPPPIMPVPPRAIAPVPPPAVAPVPPPAVTRVPPPPAMTPVPPPAIARAPPPPAIARVPPPPAIACTPPPPAMTPVPPPAITPVPMPAVAPVPPPVMIASPPPLAIDPVLPPAVASPYPLVSAPAPVNVAAGGSGRGKRRDVTGINELSSAVRDLVIEAYAPAPFMHPIQGVPGPEAPVEAPAVRRGRSAKKVELTPVIAPIPGDTPQVLVAAPPPKRKRKQQL</sequence>
<reference evidence="2 3" key="1">
    <citation type="journal article" date="2012" name="Science">
        <title>The Paleozoic origin of enzymatic lignin decomposition reconstructed from 31 fungal genomes.</title>
        <authorList>
            <person name="Floudas D."/>
            <person name="Binder M."/>
            <person name="Riley R."/>
            <person name="Barry K."/>
            <person name="Blanchette R.A."/>
            <person name="Henrissat B."/>
            <person name="Martinez A.T."/>
            <person name="Otillar R."/>
            <person name="Spatafora J.W."/>
            <person name="Yadav J.S."/>
            <person name="Aerts A."/>
            <person name="Benoit I."/>
            <person name="Boyd A."/>
            <person name="Carlson A."/>
            <person name="Copeland A."/>
            <person name="Coutinho P.M."/>
            <person name="de Vries R.P."/>
            <person name="Ferreira P."/>
            <person name="Findley K."/>
            <person name="Foster B."/>
            <person name="Gaskell J."/>
            <person name="Glotzer D."/>
            <person name="Gorecki P."/>
            <person name="Heitman J."/>
            <person name="Hesse C."/>
            <person name="Hori C."/>
            <person name="Igarashi K."/>
            <person name="Jurgens J.A."/>
            <person name="Kallen N."/>
            <person name="Kersten P."/>
            <person name="Kohler A."/>
            <person name="Kuees U."/>
            <person name="Kumar T.K.A."/>
            <person name="Kuo A."/>
            <person name="LaButti K."/>
            <person name="Larrondo L.F."/>
            <person name="Lindquist E."/>
            <person name="Ling A."/>
            <person name="Lombard V."/>
            <person name="Lucas S."/>
            <person name="Lundell T."/>
            <person name="Martin R."/>
            <person name="McLaughlin D.J."/>
            <person name="Morgenstern I."/>
            <person name="Morin E."/>
            <person name="Murat C."/>
            <person name="Nagy L.G."/>
            <person name="Nolan M."/>
            <person name="Ohm R.A."/>
            <person name="Patyshakuliyeva A."/>
            <person name="Rokas A."/>
            <person name="Ruiz-Duenas F.J."/>
            <person name="Sabat G."/>
            <person name="Salamov A."/>
            <person name="Samejima M."/>
            <person name="Schmutz J."/>
            <person name="Slot J.C."/>
            <person name="St John F."/>
            <person name="Stenlid J."/>
            <person name="Sun H."/>
            <person name="Sun S."/>
            <person name="Syed K."/>
            <person name="Tsang A."/>
            <person name="Wiebenga A."/>
            <person name="Young D."/>
            <person name="Pisabarro A."/>
            <person name="Eastwood D.C."/>
            <person name="Martin F."/>
            <person name="Cullen D."/>
            <person name="Grigoriev I.V."/>
            <person name="Hibbett D.S."/>
        </authorList>
    </citation>
    <scope>NUCLEOTIDE SEQUENCE</scope>
    <source>
        <strain evidence="3">FP-58527</strain>
    </source>
</reference>
<dbReference type="OrthoDB" id="2758671at2759"/>
<dbReference type="Pfam" id="PF20414">
    <property type="entry name" value="DUF6698"/>
    <property type="match status" value="1"/>
</dbReference>
<dbReference type="InterPro" id="IPR046521">
    <property type="entry name" value="DUF6698"/>
</dbReference>
<dbReference type="InParanoid" id="S8DY23"/>
<protein>
    <submittedName>
        <fullName evidence="2">Uncharacterized protein</fullName>
    </submittedName>
</protein>
<dbReference type="AlphaFoldDB" id="S8DY23"/>
<feature type="compositionally biased region" description="Low complexity" evidence="1">
    <location>
        <begin position="451"/>
        <end position="469"/>
    </location>
</feature>
<dbReference type="STRING" id="743788.S8DY23"/>
<evidence type="ECO:0000313" key="2">
    <source>
        <dbReference type="EMBL" id="EPS96048.1"/>
    </source>
</evidence>
<gene>
    <name evidence="2" type="ORF">FOMPIDRAFT_1053606</name>
</gene>
<feature type="region of interest" description="Disordered" evidence="1">
    <location>
        <begin position="532"/>
        <end position="555"/>
    </location>
</feature>
<dbReference type="EMBL" id="KE504195">
    <property type="protein sequence ID" value="EPS96048.1"/>
    <property type="molecule type" value="Genomic_DNA"/>
</dbReference>
<feature type="region of interest" description="Disordered" evidence="1">
    <location>
        <begin position="418"/>
        <end position="498"/>
    </location>
</feature>
<evidence type="ECO:0000256" key="1">
    <source>
        <dbReference type="SAM" id="MobiDB-lite"/>
    </source>
</evidence>
<organism evidence="2 3">
    <name type="scientific">Fomitopsis schrenkii</name>
    <name type="common">Brown rot fungus</name>
    <dbReference type="NCBI Taxonomy" id="2126942"/>
    <lineage>
        <taxon>Eukaryota</taxon>
        <taxon>Fungi</taxon>
        <taxon>Dikarya</taxon>
        <taxon>Basidiomycota</taxon>
        <taxon>Agaricomycotina</taxon>
        <taxon>Agaricomycetes</taxon>
        <taxon>Polyporales</taxon>
        <taxon>Fomitopsis</taxon>
    </lineage>
</organism>
<dbReference type="eggNOG" id="ENOG502SUXU">
    <property type="taxonomic scope" value="Eukaryota"/>
</dbReference>
<feature type="compositionally biased region" description="Pro residues" evidence="1">
    <location>
        <begin position="45"/>
        <end position="65"/>
    </location>
</feature>
<keyword evidence="3" id="KW-1185">Reference proteome</keyword>
<feature type="region of interest" description="Disordered" evidence="1">
    <location>
        <begin position="1"/>
        <end position="65"/>
    </location>
</feature>
<accession>S8DY23</accession>
<evidence type="ECO:0000313" key="3">
    <source>
        <dbReference type="Proteomes" id="UP000015241"/>
    </source>
</evidence>
<dbReference type="HOGENOM" id="CLU_422129_0_0_1"/>
<feature type="region of interest" description="Disordered" evidence="1">
    <location>
        <begin position="696"/>
        <end position="716"/>
    </location>
</feature>
<proteinExistence type="predicted"/>
<dbReference type="Proteomes" id="UP000015241">
    <property type="component" value="Unassembled WGS sequence"/>
</dbReference>
<feature type="compositionally biased region" description="Acidic residues" evidence="1">
    <location>
        <begin position="27"/>
        <end position="36"/>
    </location>
</feature>
<name>S8DY23_FOMSC</name>